<evidence type="ECO:0000313" key="4">
    <source>
        <dbReference type="Proteomes" id="UP000070544"/>
    </source>
</evidence>
<gene>
    <name evidence="3" type="ORF">M427DRAFT_67804</name>
</gene>
<feature type="repeat" description="ANK" evidence="1">
    <location>
        <begin position="258"/>
        <end position="286"/>
    </location>
</feature>
<dbReference type="InterPro" id="IPR036770">
    <property type="entry name" value="Ankyrin_rpt-contain_sf"/>
</dbReference>
<dbReference type="OrthoDB" id="10640900at2759"/>
<proteinExistence type="predicted"/>
<feature type="region of interest" description="Disordered" evidence="2">
    <location>
        <begin position="496"/>
        <end position="525"/>
    </location>
</feature>
<sequence>MDVFSRGRRGRAENGKRGLTRPHSDWTLSKLASGWGTGDDDTEEDEGPRSPRHGRTRTNPEPGDFGAMRDPPGGDAIESRGRRPGNSYSALPGHPQHAQYAAVALPPQLQGLPPPTGFIPQTYQQPALEHTQPPPPTDTRPSSPRSRGERSTLQQKQPSETFSKDEKKFFVPQSSGNPYARAPSQRPPPALSDIDASLIAAVEARNLSRVKDALSRGARPSARKWVRFSCRVYRDWEVRPGGNVVTRDLGELRHDVTLGESALACAIMCGHVEIVQALLQGGADANDPVEWQIYHAHSPWTHDDWTRKRCAGSVSYNSALAFAVNAGRVLSSDGLPIPDWQRDLDGGHIRVNKKGGVVRLLDPQWSTERCDELRMRVSAEVVRVLVRKGGLVTDRVIDAARRLQRRDVLEALGLSQAQGQVAAPRSVTVQPSGSTVLQARAAGAASSYQSLQLRPNSVVTAPGSVRDSHVYPLTPSSSGMGSAVLGSAGVGSGALGMSSFPPPSSRRDSRFLPGTPSSLPPVSLPLTNGAAQYPSLVASTAHSSIASGQLGGRDGQGRSLTSPQPSSGQLNTTRADGHTFPPTPPSSSSLTSPNVAQHVSGHGNTTPHPHVAPPGRSTPTTSHSTTPVPSRSSPHPPHPGISRASPSPSAHELSHPSFASSGPGQLVRQLEETRAHASELERRMAAMERDFAIRLSQVEKERDDWRGRCVRTETELASIVETRKAAPAAAPERPPERPPQTQSKRMGRPLSSLFGGGAGLAPPESRRRDRSVSSGDQSGHAKRDGSSGQPGVGKRAGYEGEEPGVQMVW</sequence>
<keyword evidence="1" id="KW-0040">ANK repeat</keyword>
<evidence type="ECO:0000256" key="2">
    <source>
        <dbReference type="SAM" id="MobiDB-lite"/>
    </source>
</evidence>
<protein>
    <submittedName>
        <fullName evidence="3">Uncharacterized protein</fullName>
    </submittedName>
</protein>
<reference evidence="3 4" key="1">
    <citation type="journal article" date="2015" name="Genome Biol. Evol.">
        <title>Phylogenomic analyses indicate that early fungi evolved digesting cell walls of algal ancestors of land plants.</title>
        <authorList>
            <person name="Chang Y."/>
            <person name="Wang S."/>
            <person name="Sekimoto S."/>
            <person name="Aerts A.L."/>
            <person name="Choi C."/>
            <person name="Clum A."/>
            <person name="LaButti K.M."/>
            <person name="Lindquist E.A."/>
            <person name="Yee Ngan C."/>
            <person name="Ohm R.A."/>
            <person name="Salamov A.A."/>
            <person name="Grigoriev I.V."/>
            <person name="Spatafora J.W."/>
            <person name="Berbee M.L."/>
        </authorList>
    </citation>
    <scope>NUCLEOTIDE SEQUENCE [LARGE SCALE GENOMIC DNA]</scope>
    <source>
        <strain evidence="3 4">JEL478</strain>
    </source>
</reference>
<dbReference type="Pfam" id="PF00023">
    <property type="entry name" value="Ank"/>
    <property type="match status" value="1"/>
</dbReference>
<dbReference type="SUPFAM" id="SSF48403">
    <property type="entry name" value="Ankyrin repeat"/>
    <property type="match status" value="1"/>
</dbReference>
<feature type="compositionally biased region" description="Polar residues" evidence="2">
    <location>
        <begin position="594"/>
        <end position="607"/>
    </location>
</feature>
<dbReference type="Proteomes" id="UP000070544">
    <property type="component" value="Unassembled WGS sequence"/>
</dbReference>
<evidence type="ECO:0000256" key="1">
    <source>
        <dbReference type="PROSITE-ProRule" id="PRU00023"/>
    </source>
</evidence>
<dbReference type="AlphaFoldDB" id="A0A139AP08"/>
<feature type="region of interest" description="Disordered" evidence="2">
    <location>
        <begin position="1"/>
        <end position="191"/>
    </location>
</feature>
<feature type="region of interest" description="Disordered" evidence="2">
    <location>
        <begin position="720"/>
        <end position="809"/>
    </location>
</feature>
<dbReference type="PROSITE" id="PS50088">
    <property type="entry name" value="ANK_REPEAT"/>
    <property type="match status" value="1"/>
</dbReference>
<dbReference type="InterPro" id="IPR002110">
    <property type="entry name" value="Ankyrin_rpt"/>
</dbReference>
<dbReference type="EMBL" id="KQ965742">
    <property type="protein sequence ID" value="KXS18374.1"/>
    <property type="molecule type" value="Genomic_DNA"/>
</dbReference>
<dbReference type="PROSITE" id="PS50297">
    <property type="entry name" value="ANK_REP_REGION"/>
    <property type="match status" value="1"/>
</dbReference>
<accession>A0A139AP08</accession>
<feature type="compositionally biased region" description="Polar residues" evidence="2">
    <location>
        <begin position="558"/>
        <end position="574"/>
    </location>
</feature>
<feature type="compositionally biased region" description="Polar residues" evidence="2">
    <location>
        <begin position="152"/>
        <end position="161"/>
    </location>
</feature>
<name>A0A139AP08_GONPJ</name>
<organism evidence="3 4">
    <name type="scientific">Gonapodya prolifera (strain JEL478)</name>
    <name type="common">Monoblepharis prolifera</name>
    <dbReference type="NCBI Taxonomy" id="1344416"/>
    <lineage>
        <taxon>Eukaryota</taxon>
        <taxon>Fungi</taxon>
        <taxon>Fungi incertae sedis</taxon>
        <taxon>Chytridiomycota</taxon>
        <taxon>Chytridiomycota incertae sedis</taxon>
        <taxon>Monoblepharidomycetes</taxon>
        <taxon>Monoblepharidales</taxon>
        <taxon>Gonapodyaceae</taxon>
        <taxon>Gonapodya</taxon>
    </lineage>
</organism>
<feature type="compositionally biased region" description="Low complexity" evidence="2">
    <location>
        <begin position="613"/>
        <end position="633"/>
    </location>
</feature>
<dbReference type="SMART" id="SM00248">
    <property type="entry name" value="ANK"/>
    <property type="match status" value="2"/>
</dbReference>
<feature type="region of interest" description="Disordered" evidence="2">
    <location>
        <begin position="459"/>
        <end position="478"/>
    </location>
</feature>
<dbReference type="Gene3D" id="1.25.40.20">
    <property type="entry name" value="Ankyrin repeat-containing domain"/>
    <property type="match status" value="1"/>
</dbReference>
<keyword evidence="4" id="KW-1185">Reference proteome</keyword>
<evidence type="ECO:0000313" key="3">
    <source>
        <dbReference type="EMBL" id="KXS18374.1"/>
    </source>
</evidence>
<feature type="region of interest" description="Disordered" evidence="2">
    <location>
        <begin position="546"/>
        <end position="666"/>
    </location>
</feature>